<feature type="compositionally biased region" description="Acidic residues" evidence="1">
    <location>
        <begin position="206"/>
        <end position="223"/>
    </location>
</feature>
<dbReference type="OrthoDB" id="9451490at2759"/>
<dbReference type="PANTHER" id="PTHR15586:SF0">
    <property type="entry name" value="LINKER FOR ACTIVATION OF T-CELLS FAMILY MEMBER 1"/>
    <property type="match status" value="1"/>
</dbReference>
<dbReference type="GO" id="GO:0006954">
    <property type="term" value="P:inflammatory response"/>
    <property type="evidence" value="ECO:0007669"/>
    <property type="project" value="TreeGrafter"/>
</dbReference>
<organism evidence="3 4">
    <name type="scientific">Hipposideros armiger</name>
    <name type="common">Great Himalayan leaf-nosed bat</name>
    <dbReference type="NCBI Taxonomy" id="186990"/>
    <lineage>
        <taxon>Eukaryota</taxon>
        <taxon>Metazoa</taxon>
        <taxon>Chordata</taxon>
        <taxon>Craniata</taxon>
        <taxon>Vertebrata</taxon>
        <taxon>Euteleostomi</taxon>
        <taxon>Mammalia</taxon>
        <taxon>Eutheria</taxon>
        <taxon>Laurasiatheria</taxon>
        <taxon>Chiroptera</taxon>
        <taxon>Yinpterochiroptera</taxon>
        <taxon>Rhinolophoidea</taxon>
        <taxon>Hipposideridae</taxon>
        <taxon>Hipposideros</taxon>
    </lineage>
</organism>
<dbReference type="GeneID" id="109385909"/>
<dbReference type="GO" id="GO:0001772">
    <property type="term" value="C:immunological synapse"/>
    <property type="evidence" value="ECO:0007669"/>
    <property type="project" value="TreeGrafter"/>
</dbReference>
<name>A0A8B7RT87_HIPAR</name>
<dbReference type="GO" id="GO:0019901">
    <property type="term" value="F:protein kinase binding"/>
    <property type="evidence" value="ECO:0007669"/>
    <property type="project" value="TreeGrafter"/>
</dbReference>
<keyword evidence="2" id="KW-1133">Transmembrane helix</keyword>
<keyword evidence="2" id="KW-0812">Transmembrane</keyword>
<dbReference type="Pfam" id="PF15234">
    <property type="entry name" value="LAT"/>
    <property type="match status" value="1"/>
</dbReference>
<feature type="transmembrane region" description="Helical" evidence="2">
    <location>
        <begin position="97"/>
        <end position="118"/>
    </location>
</feature>
<dbReference type="CTD" id="27040"/>
<dbReference type="RefSeq" id="XP_019504192.1">
    <property type="nucleotide sequence ID" value="XM_019648647.1"/>
</dbReference>
<dbReference type="GO" id="GO:0006955">
    <property type="term" value="P:immune response"/>
    <property type="evidence" value="ECO:0007669"/>
    <property type="project" value="TreeGrafter"/>
</dbReference>
<reference evidence="4" key="1">
    <citation type="submission" date="2025-08" db="UniProtKB">
        <authorList>
            <consortium name="RefSeq"/>
        </authorList>
    </citation>
    <scope>IDENTIFICATION</scope>
    <source>
        <tissue evidence="4">Muscle</tissue>
    </source>
</reference>
<evidence type="ECO:0000313" key="4">
    <source>
        <dbReference type="RefSeq" id="XP_019504192.1"/>
    </source>
</evidence>
<proteinExistence type="predicted"/>
<feature type="compositionally biased region" description="Polar residues" evidence="1">
    <location>
        <begin position="181"/>
        <end position="204"/>
    </location>
</feature>
<evidence type="ECO:0000256" key="1">
    <source>
        <dbReference type="SAM" id="MobiDB-lite"/>
    </source>
</evidence>
<keyword evidence="2" id="KW-0472">Membrane</keyword>
<dbReference type="PRINTS" id="PR01781">
    <property type="entry name" value="LATPROTEIN"/>
</dbReference>
<dbReference type="PANTHER" id="PTHR15586">
    <property type="entry name" value="LINKER FOR ACTIVATION OF T-CELLS FAMILY MEMBER 1"/>
    <property type="match status" value="1"/>
</dbReference>
<accession>A0A8B7RT87</accession>
<dbReference type="GO" id="GO:0050863">
    <property type="term" value="P:regulation of T cell activation"/>
    <property type="evidence" value="ECO:0007669"/>
    <property type="project" value="TreeGrafter"/>
</dbReference>
<keyword evidence="3" id="KW-1185">Reference proteome</keyword>
<dbReference type="InterPro" id="IPR008359">
    <property type="entry name" value="Linker_for_activat_Tcells_prot"/>
</dbReference>
<sequence length="340" mass="36931">MGGWCPRLQPRPWLDHPGIKRLSEPALTPTQSSEGRGPREPSRRARLPLIRLLAWCCWARHRCWPGSPRPCSCSALEGVWPSARPGPSSVLQMEAAILLPLVLGPLLLPLLAVLLMALCARCRELPDSYDSVASDSLTPSSIMIKRPPTFTPWPPATSYPPVTSYPPLSHPDLLPIPRSPQPQVGSHRTPSSRQDSDGNKSVASYENEEPGYEDTDEDDDDDDYHNPGYLEVLPDTAPAISTAVPAAPAPSNPGLRDSTLSKTSGEDYVNVESEGNADASLDGSREYVNVSQELQPTAEPATLSSQEAEDEEEEGAPDYENVEAQLKKRMRPTCPGTSLA</sequence>
<dbReference type="GO" id="GO:0035556">
    <property type="term" value="P:intracellular signal transduction"/>
    <property type="evidence" value="ECO:0007669"/>
    <property type="project" value="TreeGrafter"/>
</dbReference>
<feature type="region of interest" description="Disordered" evidence="1">
    <location>
        <begin position="15"/>
        <end position="42"/>
    </location>
</feature>
<dbReference type="KEGG" id="hai:109385909"/>
<feature type="region of interest" description="Disordered" evidence="1">
    <location>
        <begin position="164"/>
        <end position="340"/>
    </location>
</feature>
<dbReference type="Proteomes" id="UP000694851">
    <property type="component" value="Unplaced"/>
</dbReference>
<feature type="compositionally biased region" description="Acidic residues" evidence="1">
    <location>
        <begin position="307"/>
        <end position="321"/>
    </location>
</feature>
<evidence type="ECO:0000313" key="3">
    <source>
        <dbReference type="Proteomes" id="UP000694851"/>
    </source>
</evidence>
<evidence type="ECO:0000256" key="2">
    <source>
        <dbReference type="SAM" id="Phobius"/>
    </source>
</evidence>
<dbReference type="AlphaFoldDB" id="A0A8B7RT87"/>
<gene>
    <name evidence="4" type="primary">LAT</name>
</gene>
<protein>
    <submittedName>
        <fullName evidence="4">Linker for activation of T-cells family member 1</fullName>
    </submittedName>
</protein>